<dbReference type="Proteomes" id="UP000663760">
    <property type="component" value="Chromosome 4"/>
</dbReference>
<evidence type="ECO:0000256" key="1">
    <source>
        <dbReference type="SAM" id="MobiDB-lite"/>
    </source>
</evidence>
<keyword evidence="3" id="KW-1185">Reference proteome</keyword>
<dbReference type="EMBL" id="LR746267">
    <property type="protein sequence ID" value="CAA7395557.1"/>
    <property type="molecule type" value="Genomic_DNA"/>
</dbReference>
<evidence type="ECO:0000313" key="2">
    <source>
        <dbReference type="EMBL" id="CAA7395557.1"/>
    </source>
</evidence>
<evidence type="ECO:0000313" key="3">
    <source>
        <dbReference type="Proteomes" id="UP000663760"/>
    </source>
</evidence>
<accession>A0A7I8KCN7</accession>
<feature type="region of interest" description="Disordered" evidence="1">
    <location>
        <begin position="34"/>
        <end position="82"/>
    </location>
</feature>
<dbReference type="AlphaFoldDB" id="A0A7I8KCN7"/>
<gene>
    <name evidence="2" type="ORF">SI8410_04006218</name>
</gene>
<protein>
    <submittedName>
        <fullName evidence="2">Uncharacterized protein</fullName>
    </submittedName>
</protein>
<reference evidence="2" key="1">
    <citation type="submission" date="2020-02" db="EMBL/GenBank/DDBJ databases">
        <authorList>
            <person name="Scholz U."/>
            <person name="Mascher M."/>
            <person name="Fiebig A."/>
        </authorList>
    </citation>
    <scope>NUCLEOTIDE SEQUENCE</scope>
</reference>
<sequence length="82" mass="9228">MWARVRHSPSTSPVASRLWGKEWSIRDKRIANLSSKSSLIDRQTSRRREEDDPPGDESPPPESVPDAVKSLLLLHGLEDEAP</sequence>
<name>A0A7I8KCN7_SPIIN</name>
<proteinExistence type="predicted"/>
<organism evidence="2 3">
    <name type="scientific">Spirodela intermedia</name>
    <name type="common">Intermediate duckweed</name>
    <dbReference type="NCBI Taxonomy" id="51605"/>
    <lineage>
        <taxon>Eukaryota</taxon>
        <taxon>Viridiplantae</taxon>
        <taxon>Streptophyta</taxon>
        <taxon>Embryophyta</taxon>
        <taxon>Tracheophyta</taxon>
        <taxon>Spermatophyta</taxon>
        <taxon>Magnoliopsida</taxon>
        <taxon>Liliopsida</taxon>
        <taxon>Araceae</taxon>
        <taxon>Lemnoideae</taxon>
        <taxon>Spirodela</taxon>
    </lineage>
</organism>